<evidence type="ECO:0000256" key="1">
    <source>
        <dbReference type="ARBA" id="ARBA00022679"/>
    </source>
</evidence>
<dbReference type="PROSITE" id="PS00108">
    <property type="entry name" value="PROTEIN_KINASE_ST"/>
    <property type="match status" value="1"/>
</dbReference>
<dbReference type="PROSITE" id="PS00107">
    <property type="entry name" value="PROTEIN_KINASE_ATP"/>
    <property type="match status" value="1"/>
</dbReference>
<dbReference type="EMBL" id="QGDD01000008">
    <property type="protein sequence ID" value="PWN01626.1"/>
    <property type="molecule type" value="Genomic_DNA"/>
</dbReference>
<evidence type="ECO:0000256" key="6">
    <source>
        <dbReference type="SAM" id="MobiDB-lite"/>
    </source>
</evidence>
<organism evidence="9 10">
    <name type="scientific">Nocardioides silvaticus</name>
    <dbReference type="NCBI Taxonomy" id="2201891"/>
    <lineage>
        <taxon>Bacteria</taxon>
        <taxon>Bacillati</taxon>
        <taxon>Actinomycetota</taxon>
        <taxon>Actinomycetes</taxon>
        <taxon>Propionibacteriales</taxon>
        <taxon>Nocardioidaceae</taxon>
        <taxon>Nocardioides</taxon>
    </lineage>
</organism>
<dbReference type="Gene3D" id="3.30.200.20">
    <property type="entry name" value="Phosphorylase Kinase, domain 1"/>
    <property type="match status" value="1"/>
</dbReference>
<dbReference type="SMART" id="SM00220">
    <property type="entry name" value="S_TKc"/>
    <property type="match status" value="1"/>
</dbReference>
<evidence type="ECO:0000313" key="9">
    <source>
        <dbReference type="EMBL" id="PWN01626.1"/>
    </source>
</evidence>
<gene>
    <name evidence="9" type="ORF">DJ010_16375</name>
</gene>
<dbReference type="OrthoDB" id="9762169at2"/>
<evidence type="ECO:0000256" key="5">
    <source>
        <dbReference type="PROSITE-ProRule" id="PRU10141"/>
    </source>
</evidence>
<name>A0A316TPJ1_9ACTN</name>
<keyword evidence="2 5" id="KW-0547">Nucleotide-binding</keyword>
<feature type="region of interest" description="Disordered" evidence="6">
    <location>
        <begin position="289"/>
        <end position="308"/>
    </location>
</feature>
<dbReference type="InterPro" id="IPR017441">
    <property type="entry name" value="Protein_kinase_ATP_BS"/>
</dbReference>
<proteinExistence type="predicted"/>
<dbReference type="CDD" id="cd14014">
    <property type="entry name" value="STKc_PknB_like"/>
    <property type="match status" value="1"/>
</dbReference>
<dbReference type="InterPro" id="IPR011009">
    <property type="entry name" value="Kinase-like_dom_sf"/>
</dbReference>
<dbReference type="RefSeq" id="WP_109695739.1">
    <property type="nucleotide sequence ID" value="NZ_QGDD01000008.1"/>
</dbReference>
<dbReference type="InterPro" id="IPR008271">
    <property type="entry name" value="Ser/Thr_kinase_AS"/>
</dbReference>
<keyword evidence="10" id="KW-1185">Reference proteome</keyword>
<reference evidence="9 10" key="1">
    <citation type="submission" date="2018-05" db="EMBL/GenBank/DDBJ databases">
        <title>Nocardioides silvaticus genome.</title>
        <authorList>
            <person name="Li C."/>
            <person name="Wang G."/>
        </authorList>
    </citation>
    <scope>NUCLEOTIDE SEQUENCE [LARGE SCALE GENOMIC DNA]</scope>
    <source>
        <strain evidence="9 10">CCTCC AB 2018079</strain>
    </source>
</reference>
<dbReference type="GO" id="GO:0005524">
    <property type="term" value="F:ATP binding"/>
    <property type="evidence" value="ECO:0007669"/>
    <property type="project" value="UniProtKB-UniRule"/>
</dbReference>
<evidence type="ECO:0000259" key="8">
    <source>
        <dbReference type="PROSITE" id="PS50011"/>
    </source>
</evidence>
<evidence type="ECO:0000313" key="10">
    <source>
        <dbReference type="Proteomes" id="UP000245507"/>
    </source>
</evidence>
<keyword evidence="7" id="KW-1133">Transmembrane helix</keyword>
<dbReference type="PROSITE" id="PS50011">
    <property type="entry name" value="PROTEIN_KINASE_DOM"/>
    <property type="match status" value="1"/>
</dbReference>
<evidence type="ECO:0000256" key="3">
    <source>
        <dbReference type="ARBA" id="ARBA00022777"/>
    </source>
</evidence>
<keyword evidence="3 9" id="KW-0418">Kinase</keyword>
<protein>
    <submittedName>
        <fullName evidence="9">Serine/threonine protein kinase</fullName>
    </submittedName>
</protein>
<dbReference type="Pfam" id="PF00069">
    <property type="entry name" value="Pkinase"/>
    <property type="match status" value="1"/>
</dbReference>
<keyword evidence="7" id="KW-0472">Membrane</keyword>
<dbReference type="PANTHER" id="PTHR43289">
    <property type="entry name" value="MITOGEN-ACTIVATED PROTEIN KINASE KINASE KINASE 20-RELATED"/>
    <property type="match status" value="1"/>
</dbReference>
<dbReference type="InterPro" id="IPR000719">
    <property type="entry name" value="Prot_kinase_dom"/>
</dbReference>
<evidence type="ECO:0000256" key="7">
    <source>
        <dbReference type="SAM" id="Phobius"/>
    </source>
</evidence>
<dbReference type="SUPFAM" id="SSF56112">
    <property type="entry name" value="Protein kinase-like (PK-like)"/>
    <property type="match status" value="1"/>
</dbReference>
<evidence type="ECO:0000256" key="2">
    <source>
        <dbReference type="ARBA" id="ARBA00022741"/>
    </source>
</evidence>
<evidence type="ECO:0000256" key="4">
    <source>
        <dbReference type="ARBA" id="ARBA00022840"/>
    </source>
</evidence>
<dbReference type="Gene3D" id="1.10.510.10">
    <property type="entry name" value="Transferase(Phosphotransferase) domain 1"/>
    <property type="match status" value="1"/>
</dbReference>
<dbReference type="Proteomes" id="UP000245507">
    <property type="component" value="Unassembled WGS sequence"/>
</dbReference>
<keyword evidence="4 5" id="KW-0067">ATP-binding</keyword>
<accession>A0A316TPJ1</accession>
<feature type="domain" description="Protein kinase" evidence="8">
    <location>
        <begin position="16"/>
        <end position="285"/>
    </location>
</feature>
<dbReference type="PANTHER" id="PTHR43289:SF34">
    <property type="entry name" value="SERINE_THREONINE-PROTEIN KINASE YBDM-RELATED"/>
    <property type="match status" value="1"/>
</dbReference>
<keyword evidence="7" id="KW-0812">Transmembrane</keyword>
<dbReference type="AlphaFoldDB" id="A0A316TPJ1"/>
<feature type="transmembrane region" description="Helical" evidence="7">
    <location>
        <begin position="339"/>
        <end position="358"/>
    </location>
</feature>
<keyword evidence="1" id="KW-0808">Transferase</keyword>
<dbReference type="GO" id="GO:0004674">
    <property type="term" value="F:protein serine/threonine kinase activity"/>
    <property type="evidence" value="ECO:0007669"/>
    <property type="project" value="UniProtKB-KW"/>
</dbReference>
<sequence>MTASDQAGALVLAGRYRLEEIIGRGGMAEVYRALDLKLVRPVAVKLLLDSAGDEVDRARFISEARTLAKLSHSGLVTVLDAGFGPGTAAAATAVGEHERPFLVMELVDGATLGDVMREGPMPLHRLASVGLQIAEALSYVHARGVVHRDVKPGNVLLDAEERVKLADFGIARLVEQHTRHTRPGSAIGTAAYIAPEQVSGKDVSGAADIYALGLVLLEAIKNRREYAGAPAEAALARLQRAPEIPHDLPFGWRDLIARATALEPEQRPTAAELAILLRSQTHDALAAGPRLPPPAPVTGPQVAPGRTSVIDRSGDALARRVTHAASRLRGLRGAGTETWGVVGAFVALVVLLIALALARGGSETAEIPANTPDNLREPLTELHEAVGGQG</sequence>
<comment type="caution">
    <text evidence="9">The sequence shown here is derived from an EMBL/GenBank/DDBJ whole genome shotgun (WGS) entry which is preliminary data.</text>
</comment>
<feature type="binding site" evidence="5">
    <location>
        <position position="45"/>
    </location>
    <ligand>
        <name>ATP</name>
        <dbReference type="ChEBI" id="CHEBI:30616"/>
    </ligand>
</feature>
<keyword evidence="9" id="KW-0723">Serine/threonine-protein kinase</keyword>